<organism evidence="8 9">
    <name type="scientific">Candidatus Buchananbacteria bacterium RIFCSPHIGHO2_01_FULL_39_14</name>
    <dbReference type="NCBI Taxonomy" id="1797532"/>
    <lineage>
        <taxon>Bacteria</taxon>
        <taxon>Candidatus Buchananiibacteriota</taxon>
    </lineage>
</organism>
<gene>
    <name evidence="8" type="ORF">A2729_04195</name>
</gene>
<keyword evidence="5" id="KW-0819">tRNA processing</keyword>
<dbReference type="STRING" id="1797532.A2729_04195"/>
<evidence type="ECO:0000256" key="2">
    <source>
        <dbReference type="ARBA" id="ARBA00022603"/>
    </source>
</evidence>
<name>A0A1G1XW12_9BACT</name>
<dbReference type="Gene3D" id="3.30.70.2580">
    <property type="match status" value="1"/>
</dbReference>
<keyword evidence="4" id="KW-0949">S-adenosyl-L-methionine</keyword>
<dbReference type="CDD" id="cd02440">
    <property type="entry name" value="AdoMet_MTases"/>
    <property type="match status" value="1"/>
</dbReference>
<dbReference type="Pfam" id="PF25133">
    <property type="entry name" value="TYW2_N_2"/>
    <property type="match status" value="1"/>
</dbReference>
<dbReference type="Gene3D" id="3.40.50.150">
    <property type="entry name" value="Vaccinia Virus protein VP39"/>
    <property type="match status" value="1"/>
</dbReference>
<dbReference type="Proteomes" id="UP000178930">
    <property type="component" value="Unassembled WGS sequence"/>
</dbReference>
<dbReference type="PANTHER" id="PTHR23245">
    <property type="entry name" value="TRNA METHYLTRANSFERASE"/>
    <property type="match status" value="1"/>
</dbReference>
<dbReference type="InterPro" id="IPR029063">
    <property type="entry name" value="SAM-dependent_MTases_sf"/>
</dbReference>
<protein>
    <recommendedName>
        <fullName evidence="7">SAM-dependent methyltransferase TRM5/TYW2-type domain-containing protein</fullName>
    </recommendedName>
</protein>
<evidence type="ECO:0000256" key="4">
    <source>
        <dbReference type="ARBA" id="ARBA00022691"/>
    </source>
</evidence>
<dbReference type="PROSITE" id="PS51684">
    <property type="entry name" value="SAM_MT_TRM5_TYW2"/>
    <property type="match status" value="1"/>
</dbReference>
<evidence type="ECO:0000313" key="8">
    <source>
        <dbReference type="EMBL" id="OGY44273.1"/>
    </source>
</evidence>
<evidence type="ECO:0000256" key="3">
    <source>
        <dbReference type="ARBA" id="ARBA00022679"/>
    </source>
</evidence>
<keyword evidence="2" id="KW-0489">Methyltransferase</keyword>
<feature type="domain" description="SAM-dependent methyltransferase TRM5/TYW2-type" evidence="7">
    <location>
        <begin position="88"/>
        <end position="338"/>
    </location>
</feature>
<evidence type="ECO:0000313" key="9">
    <source>
        <dbReference type="Proteomes" id="UP000178930"/>
    </source>
</evidence>
<dbReference type="SUPFAM" id="SSF53335">
    <property type="entry name" value="S-adenosyl-L-methionine-dependent methyltransferases"/>
    <property type="match status" value="1"/>
</dbReference>
<keyword evidence="1" id="KW-0963">Cytoplasm</keyword>
<sequence length="338" mass="38662">MLAAQTELKYAQKVKEFIRQKDIFNSEYLLVKELGFIYFPIVKKMKIPHALVVDTKFTFPIKPRELTIEDVLKDKLTAAELALIPKSQETIGAILILEIPAELEKKQRVIAEGYLKINKSIQTVVRKEEIHTGQFRTRTVQVLAGKNQKEAVHLENGVKVKLHLDTVYFSARSGHERLRIARLVKRGERVLVMFSGAAPFPLTIAKNSEAREIYGIEMNPQAHIYAVGNVADNRFQDRIVLREGDVRLIVPTIKGTFERIVMPLPKTSEEFLPLALTKAKTSSMIHLYAFLAEDEVMKYKKKVKELCGKRTVKIVRVVKCGQFSPRVFRMCFDIKVLN</sequence>
<accession>A0A1G1XW12</accession>
<dbReference type="InterPro" id="IPR056743">
    <property type="entry name" value="TRM5-TYW2-like_MTfase"/>
</dbReference>
<evidence type="ECO:0000256" key="1">
    <source>
        <dbReference type="ARBA" id="ARBA00022490"/>
    </source>
</evidence>
<dbReference type="Pfam" id="PF02475">
    <property type="entry name" value="TRM5-TYW2_MTfase"/>
    <property type="match status" value="1"/>
</dbReference>
<comment type="catalytic activity">
    <reaction evidence="6">
        <text>guanosine(37) in tRNA + S-adenosyl-L-methionine = N(1)-methylguanosine(37) in tRNA + S-adenosyl-L-homocysteine + H(+)</text>
        <dbReference type="Rhea" id="RHEA:36899"/>
        <dbReference type="Rhea" id="RHEA-COMP:10145"/>
        <dbReference type="Rhea" id="RHEA-COMP:10147"/>
        <dbReference type="ChEBI" id="CHEBI:15378"/>
        <dbReference type="ChEBI" id="CHEBI:57856"/>
        <dbReference type="ChEBI" id="CHEBI:59789"/>
        <dbReference type="ChEBI" id="CHEBI:73542"/>
        <dbReference type="ChEBI" id="CHEBI:74269"/>
        <dbReference type="EC" id="2.1.1.228"/>
    </reaction>
</comment>
<dbReference type="EMBL" id="MHIB01000018">
    <property type="protein sequence ID" value="OGY44273.1"/>
    <property type="molecule type" value="Genomic_DNA"/>
</dbReference>
<dbReference type="FunFam" id="3.30.300.110:FF:000001">
    <property type="entry name" value="tRNA (guanine(37)-N1)-methyltransferase"/>
    <property type="match status" value="1"/>
</dbReference>
<dbReference type="Gene3D" id="3.30.300.110">
    <property type="entry name" value="Met-10+ protein-like domains"/>
    <property type="match status" value="1"/>
</dbReference>
<comment type="caution">
    <text evidence="8">The sequence shown here is derived from an EMBL/GenBank/DDBJ whole genome shotgun (WGS) entry which is preliminary data.</text>
</comment>
<reference evidence="8 9" key="1">
    <citation type="journal article" date="2016" name="Nat. Commun.">
        <title>Thousands of microbial genomes shed light on interconnected biogeochemical processes in an aquifer system.</title>
        <authorList>
            <person name="Anantharaman K."/>
            <person name="Brown C.T."/>
            <person name="Hug L.A."/>
            <person name="Sharon I."/>
            <person name="Castelle C.J."/>
            <person name="Probst A.J."/>
            <person name="Thomas B.C."/>
            <person name="Singh A."/>
            <person name="Wilkins M.J."/>
            <person name="Karaoz U."/>
            <person name="Brodie E.L."/>
            <person name="Williams K.H."/>
            <person name="Hubbard S.S."/>
            <person name="Banfield J.F."/>
        </authorList>
    </citation>
    <scope>NUCLEOTIDE SEQUENCE [LARGE SCALE GENOMIC DNA]</scope>
</reference>
<evidence type="ECO:0000259" key="7">
    <source>
        <dbReference type="PROSITE" id="PS51684"/>
    </source>
</evidence>
<dbReference type="InterPro" id="IPR030382">
    <property type="entry name" value="MeTrfase_TRM5/TYW2"/>
</dbReference>
<evidence type="ECO:0000256" key="5">
    <source>
        <dbReference type="ARBA" id="ARBA00022694"/>
    </source>
</evidence>
<dbReference type="InterPro" id="IPR056744">
    <property type="entry name" value="TRM5/TYW2-like_N"/>
</dbReference>
<dbReference type="GO" id="GO:0002939">
    <property type="term" value="P:tRNA N1-guanine methylation"/>
    <property type="evidence" value="ECO:0007669"/>
    <property type="project" value="TreeGrafter"/>
</dbReference>
<dbReference type="PANTHER" id="PTHR23245:SF36">
    <property type="entry name" value="TRNA (GUANINE(37)-N1)-METHYLTRANSFERASE"/>
    <property type="match status" value="1"/>
</dbReference>
<evidence type="ECO:0000256" key="6">
    <source>
        <dbReference type="ARBA" id="ARBA00047783"/>
    </source>
</evidence>
<dbReference type="AlphaFoldDB" id="A0A1G1XW12"/>
<proteinExistence type="predicted"/>
<dbReference type="GO" id="GO:0052906">
    <property type="term" value="F:tRNA (guanine(37)-N1)-methyltransferase activity"/>
    <property type="evidence" value="ECO:0007669"/>
    <property type="project" value="UniProtKB-EC"/>
</dbReference>
<dbReference type="GO" id="GO:0005737">
    <property type="term" value="C:cytoplasm"/>
    <property type="evidence" value="ECO:0007669"/>
    <property type="project" value="TreeGrafter"/>
</dbReference>
<keyword evidence="3" id="KW-0808">Transferase</keyword>